<dbReference type="AlphaFoldDB" id="A0A3E1IXL7"/>
<accession>A0A3E1IXL7</accession>
<dbReference type="Proteomes" id="UP000258533">
    <property type="component" value="Unassembled WGS sequence"/>
</dbReference>
<reference evidence="2 3" key="1">
    <citation type="submission" date="2016-02" db="EMBL/GenBank/DDBJ databases">
        <title>Gardnerella vaginalis Subgroups Defined by cpn60 Sequencing and Sialidase Activity in Isolates from Canada, Belgium and Kenya.</title>
        <authorList>
            <person name="Schellenberg J."/>
            <person name="Paramel Jayaprakash T."/>
            <person name="Withana Gamage N."/>
            <person name="Patterson M.H."/>
            <person name="Vaneechoutte M."/>
            <person name="Hill J.E."/>
        </authorList>
    </citation>
    <scope>NUCLEOTIDE SEQUENCE [LARGE SCALE GENOMIC DNA]</scope>
    <source>
        <strain evidence="2 3">N144</strain>
    </source>
</reference>
<evidence type="ECO:0000313" key="2">
    <source>
        <dbReference type="EMBL" id="RFD77721.1"/>
    </source>
</evidence>
<organism evidence="2 3">
    <name type="scientific">Gardnerella vaginalis</name>
    <dbReference type="NCBI Taxonomy" id="2702"/>
    <lineage>
        <taxon>Bacteria</taxon>
        <taxon>Bacillati</taxon>
        <taxon>Actinomycetota</taxon>
        <taxon>Actinomycetes</taxon>
        <taxon>Bifidobacteriales</taxon>
        <taxon>Bifidobacteriaceae</taxon>
        <taxon>Gardnerella</taxon>
    </lineage>
</organism>
<comment type="caution">
    <text evidence="2">The sequence shown here is derived from an EMBL/GenBank/DDBJ whole genome shotgun (WGS) entry which is preliminary data.</text>
</comment>
<evidence type="ECO:0000259" key="1">
    <source>
        <dbReference type="Pfam" id="PF03235"/>
    </source>
</evidence>
<feature type="domain" description="GmrSD restriction endonucleases N-terminal" evidence="1">
    <location>
        <begin position="12"/>
        <end position="259"/>
    </location>
</feature>
<dbReference type="InterPro" id="IPR004919">
    <property type="entry name" value="GmrSD_N"/>
</dbReference>
<protein>
    <recommendedName>
        <fullName evidence="1">GmrSD restriction endonucleases N-terminal domain-containing protein</fullName>
    </recommendedName>
</protein>
<dbReference type="Pfam" id="PF03235">
    <property type="entry name" value="GmrSD_N"/>
    <property type="match status" value="1"/>
</dbReference>
<dbReference type="PANTHER" id="PTHR37292">
    <property type="entry name" value="VNG6097C"/>
    <property type="match status" value="1"/>
</dbReference>
<evidence type="ECO:0000313" key="3">
    <source>
        <dbReference type="Proteomes" id="UP000258533"/>
    </source>
</evidence>
<sequence>MAYEKKSIRAIIDDVNSRRFYLPAIQRKYVWGDSQITRLMDSIMLGYPIGTFLFWKVKKTIVNQKEYSMYEFIKDYHERDMCKNPAAPQPFPFGSGDETIWAVLDGQQRLTSLYIALQGSMSRKLPNKRWKNDDAFPKKELYFDLHSEKTDDEDISYDFRFLTAEEAAKNKDNKIWYLVKDILKYSAEDLLTEVIIPNGWATDKVATKNISLLHTRLVTDEIINYFEVEKDSIDSVLDIFVRVNSGGTVLSKSDLLFSTIVSHWDKARDEIDKLLSEINKKGEGFKFSNDFIMRTCLYLLDMSVALKVETFKKYSVLKIKQNWAAIRKAIKDTVDLLNEFGFNSENMISYVAVSPMVYYRYKGGNFDSSSKAELRKYIVIAQVRQIFGTASNSALTSIREALKAAPSNSFSMKNLNGIRFTGGRTLRYTADEIDAMFDTYEIGAYTFMLLSLLYPNLKYSQKGFHQDHMHPYTGFEESKIDGLILPDGTVIDDDTKEDWRRRRNTLANLQLLEGRENESKNATPLVDWLKITENSENAKYIPCDISYELSNFEEFMEKRQELMSNALKDILL</sequence>
<name>A0A3E1IXL7_GARVA</name>
<gene>
    <name evidence="2" type="ORF">AXE73_03820</name>
</gene>
<dbReference type="EMBL" id="LRTT01000001">
    <property type="protein sequence ID" value="RFD77721.1"/>
    <property type="molecule type" value="Genomic_DNA"/>
</dbReference>
<dbReference type="PANTHER" id="PTHR37292:SF2">
    <property type="entry name" value="DUF262 DOMAIN-CONTAINING PROTEIN"/>
    <property type="match status" value="1"/>
</dbReference>
<proteinExistence type="predicted"/>
<dbReference type="RefSeq" id="WP_116689626.1">
    <property type="nucleotide sequence ID" value="NZ_LRTT01000001.1"/>
</dbReference>